<dbReference type="Proteomes" id="UP001597045">
    <property type="component" value="Unassembled WGS sequence"/>
</dbReference>
<dbReference type="Pfam" id="PF06013">
    <property type="entry name" value="WXG100"/>
    <property type="match status" value="1"/>
</dbReference>
<dbReference type="InterPro" id="IPR036689">
    <property type="entry name" value="ESAT-6-like_sf"/>
</dbReference>
<evidence type="ECO:0000313" key="2">
    <source>
        <dbReference type="Proteomes" id="UP001597045"/>
    </source>
</evidence>
<proteinExistence type="predicted"/>
<gene>
    <name evidence="1" type="ORF">ACFQ1S_11250</name>
</gene>
<dbReference type="NCBIfam" id="TIGR03930">
    <property type="entry name" value="WXG100_ESAT6"/>
    <property type="match status" value="1"/>
</dbReference>
<accession>A0ABW3M905</accession>
<dbReference type="EMBL" id="JBHTIS010000521">
    <property type="protein sequence ID" value="MFD1046099.1"/>
    <property type="molecule type" value="Genomic_DNA"/>
</dbReference>
<dbReference type="Gene3D" id="1.10.287.1060">
    <property type="entry name" value="ESAT-6-like"/>
    <property type="match status" value="1"/>
</dbReference>
<protein>
    <submittedName>
        <fullName evidence="1">WXG100 family type VII secretion target</fullName>
    </submittedName>
</protein>
<dbReference type="SUPFAM" id="SSF140453">
    <property type="entry name" value="EsxAB dimer-like"/>
    <property type="match status" value="1"/>
</dbReference>
<organism evidence="1 2">
    <name type="scientific">Kibdelosporangium lantanae</name>
    <dbReference type="NCBI Taxonomy" id="1497396"/>
    <lineage>
        <taxon>Bacteria</taxon>
        <taxon>Bacillati</taxon>
        <taxon>Actinomycetota</taxon>
        <taxon>Actinomycetes</taxon>
        <taxon>Pseudonocardiales</taxon>
        <taxon>Pseudonocardiaceae</taxon>
        <taxon>Kibdelosporangium</taxon>
    </lineage>
</organism>
<name>A0ABW3M905_9PSEU</name>
<keyword evidence="2" id="KW-1185">Reference proteome</keyword>
<evidence type="ECO:0000313" key="1">
    <source>
        <dbReference type="EMBL" id="MFD1046099.1"/>
    </source>
</evidence>
<sequence length="83" mass="9121">MPVGEIKVSFAAIEAAGENLKAKLSPLREAYEGEARDAWDRLQQDWNNKQDELNQVLSAIGTAVAQAAQDYQGTENQVKGMWG</sequence>
<dbReference type="InterPro" id="IPR010310">
    <property type="entry name" value="T7SS_ESAT-6-like"/>
</dbReference>
<reference evidence="2" key="1">
    <citation type="journal article" date="2019" name="Int. J. Syst. Evol. Microbiol.">
        <title>The Global Catalogue of Microorganisms (GCM) 10K type strain sequencing project: providing services to taxonomists for standard genome sequencing and annotation.</title>
        <authorList>
            <consortium name="The Broad Institute Genomics Platform"/>
            <consortium name="The Broad Institute Genome Sequencing Center for Infectious Disease"/>
            <person name="Wu L."/>
            <person name="Ma J."/>
        </authorList>
    </citation>
    <scope>NUCLEOTIDE SEQUENCE [LARGE SCALE GENOMIC DNA]</scope>
    <source>
        <strain evidence="2">JCM 31486</strain>
    </source>
</reference>
<comment type="caution">
    <text evidence="1">The sequence shown here is derived from an EMBL/GenBank/DDBJ whole genome shotgun (WGS) entry which is preliminary data.</text>
</comment>